<keyword evidence="3" id="KW-1185">Reference proteome</keyword>
<proteinExistence type="predicted"/>
<dbReference type="InterPro" id="IPR010920">
    <property type="entry name" value="LSM_dom_sf"/>
</dbReference>
<organism evidence="2 3">
    <name type="scientific">Serendipita vermifera MAFF 305830</name>
    <dbReference type="NCBI Taxonomy" id="933852"/>
    <lineage>
        <taxon>Eukaryota</taxon>
        <taxon>Fungi</taxon>
        <taxon>Dikarya</taxon>
        <taxon>Basidiomycota</taxon>
        <taxon>Agaricomycotina</taxon>
        <taxon>Agaricomycetes</taxon>
        <taxon>Sebacinales</taxon>
        <taxon>Serendipitaceae</taxon>
        <taxon>Serendipita</taxon>
    </lineage>
</organism>
<dbReference type="InterPro" id="IPR034110">
    <property type="entry name" value="LSMD1_Sm"/>
</dbReference>
<dbReference type="PANTHER" id="PTHR10701:SF5">
    <property type="entry name" value="N-ALPHA-ACETYLTRANSFERASE 38, NATC AUXILIARY SUBUNIT"/>
    <property type="match status" value="1"/>
</dbReference>
<evidence type="ECO:0000259" key="1">
    <source>
        <dbReference type="Pfam" id="PF01423"/>
    </source>
</evidence>
<dbReference type="STRING" id="933852.A0A0C2XUN6"/>
<dbReference type="InterPro" id="IPR001163">
    <property type="entry name" value="Sm_dom_euk/arc"/>
</dbReference>
<gene>
    <name evidence="2" type="ORF">M408DRAFT_32162</name>
</gene>
<dbReference type="GO" id="GO:0031417">
    <property type="term" value="C:NatC complex"/>
    <property type="evidence" value="ECO:0007669"/>
    <property type="project" value="InterPro"/>
</dbReference>
<dbReference type="Gene3D" id="2.30.30.100">
    <property type="match status" value="1"/>
</dbReference>
<protein>
    <recommendedName>
        <fullName evidence="1">Sm domain-containing protein</fullName>
    </recommendedName>
</protein>
<feature type="non-terminal residue" evidence="2">
    <location>
        <position position="1"/>
    </location>
</feature>
<evidence type="ECO:0000313" key="2">
    <source>
        <dbReference type="EMBL" id="KIM32582.1"/>
    </source>
</evidence>
<dbReference type="EMBL" id="KN824279">
    <property type="protein sequence ID" value="KIM32582.1"/>
    <property type="molecule type" value="Genomic_DNA"/>
</dbReference>
<dbReference type="PANTHER" id="PTHR10701">
    <property type="entry name" value="SMALL NUCLEAR RIBONUCLEOPROTEIN-ASSOCIATED PROTEIN B AND N"/>
    <property type="match status" value="1"/>
</dbReference>
<dbReference type="OrthoDB" id="368909at2759"/>
<dbReference type="Proteomes" id="UP000054097">
    <property type="component" value="Unassembled WGS sequence"/>
</dbReference>
<feature type="domain" description="Sm" evidence="1">
    <location>
        <begin position="4"/>
        <end position="44"/>
    </location>
</feature>
<reference evidence="2 3" key="1">
    <citation type="submission" date="2014-04" db="EMBL/GenBank/DDBJ databases">
        <authorList>
            <consortium name="DOE Joint Genome Institute"/>
            <person name="Kuo A."/>
            <person name="Zuccaro A."/>
            <person name="Kohler A."/>
            <person name="Nagy L.G."/>
            <person name="Floudas D."/>
            <person name="Copeland A."/>
            <person name="Barry K.W."/>
            <person name="Cichocki N."/>
            <person name="Veneault-Fourrey C."/>
            <person name="LaButti K."/>
            <person name="Lindquist E.A."/>
            <person name="Lipzen A."/>
            <person name="Lundell T."/>
            <person name="Morin E."/>
            <person name="Murat C."/>
            <person name="Sun H."/>
            <person name="Tunlid A."/>
            <person name="Henrissat B."/>
            <person name="Grigoriev I.V."/>
            <person name="Hibbett D.S."/>
            <person name="Martin F."/>
            <person name="Nordberg H.P."/>
            <person name="Cantor M.N."/>
            <person name="Hua S.X."/>
        </authorList>
    </citation>
    <scope>NUCLEOTIDE SEQUENCE [LARGE SCALE GENOMIC DNA]</scope>
    <source>
        <strain evidence="2 3">MAFF 305830</strain>
    </source>
</reference>
<dbReference type="Pfam" id="PF01423">
    <property type="entry name" value="LSM"/>
    <property type="match status" value="1"/>
</dbReference>
<evidence type="ECO:0000313" key="3">
    <source>
        <dbReference type="Proteomes" id="UP000054097"/>
    </source>
</evidence>
<name>A0A0C2XUN6_SERVB</name>
<feature type="non-terminal residue" evidence="2">
    <location>
        <position position="73"/>
    </location>
</feature>
<dbReference type="AlphaFoldDB" id="A0A0C2XUN6"/>
<accession>A0A0C2XUN6</accession>
<dbReference type="HOGENOM" id="CLU_076902_4_0_1"/>
<dbReference type="InterPro" id="IPR050914">
    <property type="entry name" value="snRNP_SmB/NAA38-like"/>
</dbReference>
<dbReference type="SUPFAM" id="SSF50182">
    <property type="entry name" value="Sm-like ribonucleoproteins"/>
    <property type="match status" value="1"/>
</dbReference>
<dbReference type="CDD" id="cd06168">
    <property type="entry name" value="LSMD1"/>
    <property type="match status" value="1"/>
</dbReference>
<sequence>VARLRAILGKELRITIKDGRIFIGTFACTDRDLNIVLTSVYEFPVGYQNDHLVEGGRFVGMLMFPWRHVVKAE</sequence>
<reference evidence="3" key="2">
    <citation type="submission" date="2015-01" db="EMBL/GenBank/DDBJ databases">
        <title>Evolutionary Origins and Diversification of the Mycorrhizal Mutualists.</title>
        <authorList>
            <consortium name="DOE Joint Genome Institute"/>
            <consortium name="Mycorrhizal Genomics Consortium"/>
            <person name="Kohler A."/>
            <person name="Kuo A."/>
            <person name="Nagy L.G."/>
            <person name="Floudas D."/>
            <person name="Copeland A."/>
            <person name="Barry K.W."/>
            <person name="Cichocki N."/>
            <person name="Veneault-Fourrey C."/>
            <person name="LaButti K."/>
            <person name="Lindquist E.A."/>
            <person name="Lipzen A."/>
            <person name="Lundell T."/>
            <person name="Morin E."/>
            <person name="Murat C."/>
            <person name="Riley R."/>
            <person name="Ohm R."/>
            <person name="Sun H."/>
            <person name="Tunlid A."/>
            <person name="Henrissat B."/>
            <person name="Grigoriev I.V."/>
            <person name="Hibbett D.S."/>
            <person name="Martin F."/>
        </authorList>
    </citation>
    <scope>NUCLEOTIDE SEQUENCE [LARGE SCALE GENOMIC DNA]</scope>
    <source>
        <strain evidence="3">MAFF 305830</strain>
    </source>
</reference>